<sequence length="98" mass="11698">MNFFKIFILFAIASATLQQQYVNRFGNTIKIMNRNRDRVVNQEASAIQQIYEYELNQAQTLEDKYRVMKQFSSLARTSPNNPRARRSFARRHYLSNMQ</sequence>
<evidence type="ECO:0000313" key="4">
    <source>
        <dbReference type="Proteomes" id="UP001158576"/>
    </source>
</evidence>
<feature type="region of interest" description="Disordered" evidence="1">
    <location>
        <begin position="76"/>
        <end position="98"/>
    </location>
</feature>
<protein>
    <submittedName>
        <fullName evidence="3">Oidioi.mRNA.OKI2018_I69.chr1.g3628.t1.cds</fullName>
    </submittedName>
</protein>
<feature type="chain" id="PRO_5045705314" evidence="2">
    <location>
        <begin position="19"/>
        <end position="98"/>
    </location>
</feature>
<organism evidence="3 4">
    <name type="scientific">Oikopleura dioica</name>
    <name type="common">Tunicate</name>
    <dbReference type="NCBI Taxonomy" id="34765"/>
    <lineage>
        <taxon>Eukaryota</taxon>
        <taxon>Metazoa</taxon>
        <taxon>Chordata</taxon>
        <taxon>Tunicata</taxon>
        <taxon>Appendicularia</taxon>
        <taxon>Copelata</taxon>
        <taxon>Oikopleuridae</taxon>
        <taxon>Oikopleura</taxon>
    </lineage>
</organism>
<gene>
    <name evidence="3" type="ORF">OKIOD_LOCUS12393</name>
</gene>
<dbReference type="EMBL" id="OU015566">
    <property type="protein sequence ID" value="CAG5108092.1"/>
    <property type="molecule type" value="Genomic_DNA"/>
</dbReference>
<accession>A0ABN7T094</accession>
<proteinExistence type="predicted"/>
<evidence type="ECO:0000313" key="3">
    <source>
        <dbReference type="EMBL" id="CAG5108092.1"/>
    </source>
</evidence>
<evidence type="ECO:0000256" key="2">
    <source>
        <dbReference type="SAM" id="SignalP"/>
    </source>
</evidence>
<feature type="compositionally biased region" description="Basic residues" evidence="1">
    <location>
        <begin position="83"/>
        <end position="98"/>
    </location>
</feature>
<reference evidence="3 4" key="1">
    <citation type="submission" date="2021-04" db="EMBL/GenBank/DDBJ databases">
        <authorList>
            <person name="Bliznina A."/>
        </authorList>
    </citation>
    <scope>NUCLEOTIDE SEQUENCE [LARGE SCALE GENOMIC DNA]</scope>
</reference>
<keyword evidence="2" id="KW-0732">Signal</keyword>
<feature type="signal peptide" evidence="2">
    <location>
        <begin position="1"/>
        <end position="18"/>
    </location>
</feature>
<evidence type="ECO:0000256" key="1">
    <source>
        <dbReference type="SAM" id="MobiDB-lite"/>
    </source>
</evidence>
<dbReference type="Proteomes" id="UP001158576">
    <property type="component" value="Chromosome 1"/>
</dbReference>
<name>A0ABN7T094_OIKDI</name>
<keyword evidence="4" id="KW-1185">Reference proteome</keyword>